<feature type="region of interest" description="Disordered" evidence="2">
    <location>
        <begin position="84"/>
        <end position="110"/>
    </location>
</feature>
<dbReference type="AlphaFoldDB" id="A0A3M7R2X9"/>
<evidence type="ECO:0000313" key="4">
    <source>
        <dbReference type="Proteomes" id="UP000276133"/>
    </source>
</evidence>
<feature type="region of interest" description="Disordered" evidence="2">
    <location>
        <begin position="166"/>
        <end position="185"/>
    </location>
</feature>
<keyword evidence="1" id="KW-0175">Coiled coil</keyword>
<evidence type="ECO:0000256" key="2">
    <source>
        <dbReference type="SAM" id="MobiDB-lite"/>
    </source>
</evidence>
<evidence type="ECO:0000256" key="1">
    <source>
        <dbReference type="SAM" id="Coils"/>
    </source>
</evidence>
<feature type="compositionally biased region" description="Low complexity" evidence="2">
    <location>
        <begin position="90"/>
        <end position="110"/>
    </location>
</feature>
<reference evidence="3 4" key="1">
    <citation type="journal article" date="2018" name="Sci. Rep.">
        <title>Genomic signatures of local adaptation to the degree of environmental predictability in rotifers.</title>
        <authorList>
            <person name="Franch-Gras L."/>
            <person name="Hahn C."/>
            <person name="Garcia-Roger E.M."/>
            <person name="Carmona M.J."/>
            <person name="Serra M."/>
            <person name="Gomez A."/>
        </authorList>
    </citation>
    <scope>NUCLEOTIDE SEQUENCE [LARGE SCALE GENOMIC DNA]</scope>
    <source>
        <strain evidence="3">HYR1</strain>
    </source>
</reference>
<sequence>MVNSHTFVSNKSRIPIKVYQLNKSHKIAPLSTFKSSSTFNVTKIPKLTKMSDKADPSTLSTNTFNVCDKLLKQRRQFKRAMSFNTESNVSSLSEKSQLTSSSHSVRSAASGERIAQDLMRYIKKKLREMEKRPSMDELGELLAEEARTIGHKKVTLHTLDAIRAKHNSKSQSNSQLSHAKIRTRPESKHKHTLELYFTNLKQIEQLFKSAQRELFDKAMASTSTDQTNRYKQKLKDFIEKFNLLINDKDSGNIGLLSPESYTFSKQDTYKNGEFVLRLVTDLVFKFRLCIKLYAKIVSESGKAKLPLIHKKDDLATNKATIIQNSIENFNESFIKETDCSSLVSDDEQVHSPPASTAEPGESCKKLRKKIHFVNEDLNDLNMYLDSLNSRAERCARLEEQLRSEKEMIKKTEASLRMCEQTEVRRHMEKQLDFLRHKFKISLQDYSIEKICAPEIYTAISDTEFKIFKLNAYLKDLNMNLFYVESKMSLAKKKEARSQPKQPLPRHLPPLYQFKELAVKQFN</sequence>
<dbReference type="Proteomes" id="UP000276133">
    <property type="component" value="Unassembled WGS sequence"/>
</dbReference>
<name>A0A3M7R2X9_BRAPC</name>
<keyword evidence="4" id="KW-1185">Reference proteome</keyword>
<feature type="coiled-coil region" evidence="1">
    <location>
        <begin position="384"/>
        <end position="414"/>
    </location>
</feature>
<comment type="caution">
    <text evidence="3">The sequence shown here is derived from an EMBL/GenBank/DDBJ whole genome shotgun (WGS) entry which is preliminary data.</text>
</comment>
<dbReference type="EMBL" id="REGN01004341">
    <property type="protein sequence ID" value="RNA17926.1"/>
    <property type="molecule type" value="Genomic_DNA"/>
</dbReference>
<evidence type="ECO:0000313" key="3">
    <source>
        <dbReference type="EMBL" id="RNA17926.1"/>
    </source>
</evidence>
<accession>A0A3M7R2X9</accession>
<dbReference type="OrthoDB" id="10465429at2759"/>
<protein>
    <submittedName>
        <fullName evidence="3">Uncharacterized protein</fullName>
    </submittedName>
</protein>
<proteinExistence type="predicted"/>
<gene>
    <name evidence="3" type="ORF">BpHYR1_004685</name>
</gene>
<organism evidence="3 4">
    <name type="scientific">Brachionus plicatilis</name>
    <name type="common">Marine rotifer</name>
    <name type="synonym">Brachionus muelleri</name>
    <dbReference type="NCBI Taxonomy" id="10195"/>
    <lineage>
        <taxon>Eukaryota</taxon>
        <taxon>Metazoa</taxon>
        <taxon>Spiralia</taxon>
        <taxon>Gnathifera</taxon>
        <taxon>Rotifera</taxon>
        <taxon>Eurotatoria</taxon>
        <taxon>Monogononta</taxon>
        <taxon>Pseudotrocha</taxon>
        <taxon>Ploima</taxon>
        <taxon>Brachionidae</taxon>
        <taxon>Brachionus</taxon>
    </lineage>
</organism>